<dbReference type="EMBL" id="SELW01000071">
    <property type="protein sequence ID" value="TID30992.1"/>
    <property type="molecule type" value="Genomic_DNA"/>
</dbReference>
<dbReference type="SUPFAM" id="SSF47473">
    <property type="entry name" value="EF-hand"/>
    <property type="match status" value="1"/>
</dbReference>
<dbReference type="Proteomes" id="UP000307173">
    <property type="component" value="Unassembled WGS sequence"/>
</dbReference>
<gene>
    <name evidence="3" type="ORF">CANINC_000438</name>
</gene>
<evidence type="ECO:0000313" key="3">
    <source>
        <dbReference type="EMBL" id="TID30992.1"/>
    </source>
</evidence>
<feature type="compositionally biased region" description="Low complexity" evidence="1">
    <location>
        <begin position="20"/>
        <end position="33"/>
    </location>
</feature>
<proteinExistence type="predicted"/>
<reference evidence="3 4" key="1">
    <citation type="journal article" date="2019" name="Front. Genet.">
        <title>Whole-Genome Sequencing of the Opportunistic Yeast Pathogen Candida inconspicua Uncovers Its Hybrid Origin.</title>
        <authorList>
            <person name="Mixao V."/>
            <person name="Hansen A.P."/>
            <person name="Saus E."/>
            <person name="Boekhout T."/>
            <person name="Lass-Florl C."/>
            <person name="Gabaldon T."/>
        </authorList>
    </citation>
    <scope>NUCLEOTIDE SEQUENCE [LARGE SCALE GENOMIC DNA]</scope>
    <source>
        <strain evidence="3 4">CBS 180</strain>
    </source>
</reference>
<dbReference type="SMART" id="SM00027">
    <property type="entry name" value="EH"/>
    <property type="match status" value="1"/>
</dbReference>
<accession>A0A4T0X7M4</accession>
<comment type="caution">
    <text evidence="3">The sequence shown here is derived from an EMBL/GenBank/DDBJ whole genome shotgun (WGS) entry which is preliminary data.</text>
</comment>
<name>A0A4T0X7M4_9ASCO</name>
<dbReference type="InterPro" id="IPR011992">
    <property type="entry name" value="EF-hand-dom_pair"/>
</dbReference>
<dbReference type="Pfam" id="PF12763">
    <property type="entry name" value="EH"/>
    <property type="match status" value="1"/>
</dbReference>
<dbReference type="PROSITE" id="PS50031">
    <property type="entry name" value="EH"/>
    <property type="match status" value="1"/>
</dbReference>
<dbReference type="AlphaFoldDB" id="A0A4T0X7M4"/>
<evidence type="ECO:0000313" key="4">
    <source>
        <dbReference type="Proteomes" id="UP000307173"/>
    </source>
</evidence>
<protein>
    <recommendedName>
        <fullName evidence="2">EH domain-containing protein</fullName>
    </recommendedName>
</protein>
<feature type="domain" description="EH" evidence="2">
    <location>
        <begin position="67"/>
        <end position="114"/>
    </location>
</feature>
<evidence type="ECO:0000256" key="1">
    <source>
        <dbReference type="SAM" id="MobiDB-lite"/>
    </source>
</evidence>
<dbReference type="Gene3D" id="1.10.238.10">
    <property type="entry name" value="EF-hand"/>
    <property type="match status" value="1"/>
</dbReference>
<organism evidence="3 4">
    <name type="scientific">Pichia inconspicua</name>
    <dbReference type="NCBI Taxonomy" id="52247"/>
    <lineage>
        <taxon>Eukaryota</taxon>
        <taxon>Fungi</taxon>
        <taxon>Dikarya</taxon>
        <taxon>Ascomycota</taxon>
        <taxon>Saccharomycotina</taxon>
        <taxon>Pichiomycetes</taxon>
        <taxon>Pichiales</taxon>
        <taxon>Pichiaceae</taxon>
        <taxon>Pichia</taxon>
    </lineage>
</organism>
<dbReference type="STRING" id="52247.A0A4T0X7M4"/>
<sequence>MVSTAQAAAARAFINPNQRPISATTPPTSTTIPSPLPQHVLRKTLRPDTAPPRRKPPADSKIIPLEDRKRYEGIFAANKGVYTTPDRISRIIVQELWSRSKLDSETLRKIWDLVTEESEESNEDGLTCEQFVAGIWLIDQCLQGRKLPKCLPDSIWDTTIDITKPRKNVFRII</sequence>
<keyword evidence="4" id="KW-1185">Reference proteome</keyword>
<feature type="region of interest" description="Disordered" evidence="1">
    <location>
        <begin position="1"/>
        <end position="37"/>
    </location>
</feature>
<evidence type="ECO:0000259" key="2">
    <source>
        <dbReference type="PROSITE" id="PS50031"/>
    </source>
</evidence>
<dbReference type="OrthoDB" id="10045710at2759"/>
<dbReference type="InterPro" id="IPR000261">
    <property type="entry name" value="EH_dom"/>
</dbReference>